<dbReference type="Pfam" id="PF13193">
    <property type="entry name" value="AMP-binding_C"/>
    <property type="match status" value="1"/>
</dbReference>
<evidence type="ECO:0000313" key="4">
    <source>
        <dbReference type="Proteomes" id="UP000664169"/>
    </source>
</evidence>
<reference evidence="3" key="1">
    <citation type="submission" date="2021-03" db="EMBL/GenBank/DDBJ databases">
        <authorList>
            <person name="Tagirdzhanova G."/>
        </authorList>
    </citation>
    <scope>NUCLEOTIDE SEQUENCE</scope>
</reference>
<dbReference type="GO" id="GO:0016405">
    <property type="term" value="F:CoA-ligase activity"/>
    <property type="evidence" value="ECO:0007669"/>
    <property type="project" value="TreeGrafter"/>
</dbReference>
<feature type="domain" description="AMP-dependent synthetase/ligase" evidence="1">
    <location>
        <begin position="102"/>
        <end position="443"/>
    </location>
</feature>
<evidence type="ECO:0000313" key="3">
    <source>
        <dbReference type="EMBL" id="CAF9905186.1"/>
    </source>
</evidence>
<dbReference type="InterPro" id="IPR025110">
    <property type="entry name" value="AMP-bd_C"/>
</dbReference>
<proteinExistence type="predicted"/>
<evidence type="ECO:0000259" key="2">
    <source>
        <dbReference type="Pfam" id="PF13193"/>
    </source>
</evidence>
<dbReference type="InterPro" id="IPR000873">
    <property type="entry name" value="AMP-dep_synth/lig_dom"/>
</dbReference>
<evidence type="ECO:0008006" key="5">
    <source>
        <dbReference type="Google" id="ProtNLM"/>
    </source>
</evidence>
<keyword evidence="4" id="KW-1185">Reference proteome</keyword>
<name>A0A8H3EDM2_9LECA</name>
<dbReference type="Gene3D" id="3.40.50.980">
    <property type="match status" value="2"/>
</dbReference>
<feature type="domain" description="AMP-binding enzyme C-terminal" evidence="2">
    <location>
        <begin position="497"/>
        <end position="579"/>
    </location>
</feature>
<dbReference type="InterPro" id="IPR020845">
    <property type="entry name" value="AMP-binding_CS"/>
</dbReference>
<dbReference type="Gene3D" id="3.30.300.30">
    <property type="match status" value="1"/>
</dbReference>
<comment type="caution">
    <text evidence="3">The sequence shown here is derived from an EMBL/GenBank/DDBJ whole genome shotgun (WGS) entry which is preliminary data.</text>
</comment>
<gene>
    <name evidence="3" type="ORF">GOMPHAMPRED_003069</name>
</gene>
<dbReference type="OrthoDB" id="6509636at2759"/>
<dbReference type="Pfam" id="PF00501">
    <property type="entry name" value="AMP-binding"/>
    <property type="match status" value="1"/>
</dbReference>
<evidence type="ECO:0000259" key="1">
    <source>
        <dbReference type="Pfam" id="PF00501"/>
    </source>
</evidence>
<dbReference type="InterPro" id="IPR045851">
    <property type="entry name" value="AMP-bd_C_sf"/>
</dbReference>
<dbReference type="SUPFAM" id="SSF56801">
    <property type="entry name" value="Acetyl-CoA synthetase-like"/>
    <property type="match status" value="1"/>
</dbReference>
<protein>
    <recommendedName>
        <fullName evidence="5">4-coumarate--CoA ligase</fullName>
    </recommendedName>
</protein>
<dbReference type="PANTHER" id="PTHR24096">
    <property type="entry name" value="LONG-CHAIN-FATTY-ACID--COA LIGASE"/>
    <property type="match status" value="1"/>
</dbReference>
<sequence>MSFFPGASIPELPFEVPDDVPIHEFLFNEKYGRRPIKDSYPALTDGVTGQSYTADEVQEHIELLARSLSKRLGWRMEDSPVANLKPEYTLTPNSELLGEKVLCIYSYNTIDTLTVSWAAHRVNAVSSPANAAYSAGELAYQIKDSGSKALFTNAALLPVALDAAQRIGLPKDKIFLIDLPPGPWRDDKISAKGYRTVQDLIEEGRKLPALGPLRWKKGQGDLQVAFLCYSSGTSGLPKGVIIQHSSVITNVLQHATFDAPERKLLEKETGDGRLKALGVLPFSHIYGLVLLVHQSVYLGDEMVCLPKFDLTAFLKAISDHKLQLLYVVPPIIIVMTKNKKVCDKYDLSNVRTIWSGAAPLGLETAQDVARLWPKWIVRQGYGMTESGPCVTSTPFNDPMFGSSGCIIPAYQIRLVSEEGVDIKEYDQPGELVVKSKAVVLGYLNNPEANKETFQDGWLRTGDKALVRKSAKGNEHVWIVDRMKEMIKVNGLQVAPAELEAHLLTHPAVADVAVISVPDERAGEVPKAYVVKASSVGLEESDAMLIRSIKKHVEKEKTKHKWLRGGVEFIDVIPKSPSGKILRRFLRDKEKEKRRQAGSKL</sequence>
<dbReference type="PANTHER" id="PTHR24096:SF422">
    <property type="entry name" value="BCDNA.GH02901"/>
    <property type="match status" value="1"/>
</dbReference>
<dbReference type="Proteomes" id="UP000664169">
    <property type="component" value="Unassembled WGS sequence"/>
</dbReference>
<dbReference type="AlphaFoldDB" id="A0A8H3EDM2"/>
<organism evidence="3 4">
    <name type="scientific">Gomphillus americanus</name>
    <dbReference type="NCBI Taxonomy" id="1940652"/>
    <lineage>
        <taxon>Eukaryota</taxon>
        <taxon>Fungi</taxon>
        <taxon>Dikarya</taxon>
        <taxon>Ascomycota</taxon>
        <taxon>Pezizomycotina</taxon>
        <taxon>Lecanoromycetes</taxon>
        <taxon>OSLEUM clade</taxon>
        <taxon>Ostropomycetidae</taxon>
        <taxon>Ostropales</taxon>
        <taxon>Graphidaceae</taxon>
        <taxon>Gomphilloideae</taxon>
        <taxon>Gomphillus</taxon>
    </lineage>
</organism>
<dbReference type="Gene3D" id="2.30.38.10">
    <property type="entry name" value="Luciferase, Domain 3"/>
    <property type="match status" value="1"/>
</dbReference>
<dbReference type="EMBL" id="CAJPDQ010000002">
    <property type="protein sequence ID" value="CAF9905186.1"/>
    <property type="molecule type" value="Genomic_DNA"/>
</dbReference>
<dbReference type="PROSITE" id="PS00455">
    <property type="entry name" value="AMP_BINDING"/>
    <property type="match status" value="1"/>
</dbReference>
<accession>A0A8H3EDM2</accession>
<dbReference type="CDD" id="cd05911">
    <property type="entry name" value="Firefly_Luc_like"/>
    <property type="match status" value="1"/>
</dbReference>